<dbReference type="GO" id="GO:0033608">
    <property type="term" value="F:formyl-CoA transferase activity"/>
    <property type="evidence" value="ECO:0007669"/>
    <property type="project" value="UniProtKB-EC"/>
</dbReference>
<dbReference type="Gene3D" id="3.40.50.10540">
    <property type="entry name" value="Crotonobetainyl-coa:carnitine coa-transferase, domain 1"/>
    <property type="match status" value="3"/>
</dbReference>
<reference evidence="1 2" key="1">
    <citation type="submission" date="2016-09" db="EMBL/GenBank/DDBJ databases">
        <title>Pseudonocardia autotrophica DSM535, a candidate organism with high potential of specific P450 cytochromes.</title>
        <authorList>
            <person name="Grumaz C."/>
            <person name="Vainshtein Y."/>
            <person name="Kirstahler P."/>
            <person name="Sohn K."/>
        </authorList>
    </citation>
    <scope>NUCLEOTIDE SEQUENCE [LARGE SCALE GENOMIC DNA]</scope>
    <source>
        <strain evidence="1 2">DSM 535</strain>
    </source>
</reference>
<dbReference type="AlphaFoldDB" id="A0A1Y2MKE4"/>
<gene>
    <name evidence="1" type="primary">frc_7</name>
    <name evidence="1" type="ORF">BG845_05827</name>
</gene>
<protein>
    <submittedName>
        <fullName evidence="1">Formyl-coenzyme A transferase</fullName>
        <ecNumber evidence="1">2.8.3.16</ecNumber>
    </submittedName>
</protein>
<dbReference type="EC" id="2.8.3.16" evidence="1"/>
<evidence type="ECO:0000313" key="2">
    <source>
        <dbReference type="Proteomes" id="UP000194360"/>
    </source>
</evidence>
<dbReference type="InterPro" id="IPR023606">
    <property type="entry name" value="CoA-Trfase_III_dom_1_sf"/>
</dbReference>
<keyword evidence="1" id="KW-0808">Transferase</keyword>
<dbReference type="EMBL" id="MIGB01000047">
    <property type="protein sequence ID" value="OSY35735.1"/>
    <property type="molecule type" value="Genomic_DNA"/>
</dbReference>
<dbReference type="RefSeq" id="WP_085915932.1">
    <property type="nucleotide sequence ID" value="NZ_AP018920.1"/>
</dbReference>
<dbReference type="OrthoDB" id="9797653at2"/>
<comment type="caution">
    <text evidence="1">The sequence shown here is derived from an EMBL/GenBank/DDBJ whole genome shotgun (WGS) entry which is preliminary data.</text>
</comment>
<keyword evidence="2" id="KW-1185">Reference proteome</keyword>
<dbReference type="Gene3D" id="3.30.1540.10">
    <property type="entry name" value="formyl-coa transferase, domain 3"/>
    <property type="match status" value="1"/>
</dbReference>
<evidence type="ECO:0000313" key="1">
    <source>
        <dbReference type="EMBL" id="OSY35735.1"/>
    </source>
</evidence>
<organism evidence="1 2">
    <name type="scientific">Pseudonocardia autotrophica</name>
    <name type="common">Amycolata autotrophica</name>
    <name type="synonym">Nocardia autotrophica</name>
    <dbReference type="NCBI Taxonomy" id="2074"/>
    <lineage>
        <taxon>Bacteria</taxon>
        <taxon>Bacillati</taxon>
        <taxon>Actinomycetota</taxon>
        <taxon>Actinomycetes</taxon>
        <taxon>Pseudonocardiales</taxon>
        <taxon>Pseudonocardiaceae</taxon>
        <taxon>Pseudonocardia</taxon>
    </lineage>
</organism>
<proteinExistence type="predicted"/>
<dbReference type="Proteomes" id="UP000194360">
    <property type="component" value="Unassembled WGS sequence"/>
</dbReference>
<accession>A0A1Y2MKE4</accession>
<dbReference type="Pfam" id="PF02515">
    <property type="entry name" value="CoA_transf_3"/>
    <property type="match status" value="2"/>
</dbReference>
<sequence length="756" mass="78621">MSAPLAGVRVLDLGHHVAGPLTALLLADQGADVVRVARPGAAAADPFLDRGKRRVELDLKAPDGLAAARALAAEADVLVENFRPGVTDRLGLGWAQLRAANRGLVYCAIPGFGAADPRAGVQGWEGVIAAATGNCRPRAGNAPPGWDPDRPTYTAVPVASNFAAFCSAVAIVAALTERHRTGLGDRLEISLYAAMFEAIGGSGAYPVATGLPPERAISTLGSGCYRCADGRYVQFNPIGATNRFLRWFLDAAGVGHWIGEGLADRARSAADPGPLRARLTGLFASRPAAEWEELAATAGTPLAAVRTTVEWMGSEQAVADRQAVSVIDPIRGPLTVPGAAVVFDGTPDPTGRAAPAAAADPGEVLAGWRRPTGEQVRAGTPAPPAADTADGPYAGLRVLDLTQILAGPSAGRVLAEFGADVTKINVPQRRIGAHGVVNRGKRTMLLDVTSEAGEQVLWQLIEQSDVVTHNLPAGTAQRYGLSHEQLTSRRPELVHVSVSCYGGSGPWAGRRGYETQGQAATGLAERTGGTHGPAVLGPYNVLDYGTGMLAAFAVALGVYRRAGTGRGGAGHVSLTRTGVYHQARYAVSTAPGDEPRGPEALGLRPGHRFHRASDRWLFVAATPGQEDRLTALLGTGPDGRPGTFGGRTATDWVRLLGESGVAAHEVVGLAELMTDPRARGQGLSITQISEEVGEVVMPGPVVRAERIPVGPGPAARRPGADGRDVLTAAGLADRISELERSWVVQLDALPTGWAHF</sequence>
<dbReference type="PANTHER" id="PTHR48228:SF5">
    <property type="entry name" value="ALPHA-METHYLACYL-COA RACEMASE"/>
    <property type="match status" value="1"/>
</dbReference>
<dbReference type="InterPro" id="IPR050509">
    <property type="entry name" value="CoA-transferase_III"/>
</dbReference>
<name>A0A1Y2MKE4_PSEAH</name>
<dbReference type="InterPro" id="IPR044855">
    <property type="entry name" value="CoA-Trfase_III_dom3_sf"/>
</dbReference>
<dbReference type="STRING" id="2074.BG845_05827"/>
<dbReference type="InterPro" id="IPR003673">
    <property type="entry name" value="CoA-Trfase_fam_III"/>
</dbReference>
<dbReference type="PANTHER" id="PTHR48228">
    <property type="entry name" value="SUCCINYL-COA--D-CITRAMALATE COA-TRANSFERASE"/>
    <property type="match status" value="1"/>
</dbReference>
<dbReference type="SUPFAM" id="SSF89796">
    <property type="entry name" value="CoA-transferase family III (CaiB/BaiF)"/>
    <property type="match status" value="2"/>
</dbReference>